<keyword evidence="3" id="KW-1185">Reference proteome</keyword>
<proteinExistence type="predicted"/>
<keyword evidence="1" id="KW-0472">Membrane</keyword>
<keyword evidence="1" id="KW-0812">Transmembrane</keyword>
<sequence>MDSLILNYDWLNRIESSLFKKLNNAETRNNYLNNPSKVILDEFYEEIEGEINLGKVSSENLLMFDLLQDRAFLDWNNKYTKRINEKLNNVRSSPLYVIYQKNNEVLEPQKIYTDTINAIFTESNTRKQLNLYLLNNHYLNNSRQIPNGSPEGIVSVAIILVVAAAAAVATAVVAFSVKIVHPTFPTIDTSVRVSHPVSVRLSLPVSFRVSHPVALRVSQEVSVRFTQPHPVTGTPPSLPRTEESCWWMGLDRENLKLISNLMIKVFNTKGGHANG</sequence>
<evidence type="ECO:0000256" key="1">
    <source>
        <dbReference type="SAM" id="Phobius"/>
    </source>
</evidence>
<dbReference type="Proteomes" id="UP000180057">
    <property type="component" value="Unassembled WGS sequence"/>
</dbReference>
<evidence type="ECO:0000313" key="3">
    <source>
        <dbReference type="Proteomes" id="UP000180057"/>
    </source>
</evidence>
<reference evidence="2 3" key="1">
    <citation type="submission" date="2016-10" db="EMBL/GenBank/DDBJ databases">
        <title>Draft genome sequences of four alkaliphilic bacteria belonging to the Anaerobacillus genus.</title>
        <authorList>
            <person name="Bassil N.M."/>
            <person name="Lloyd J.R."/>
        </authorList>
    </citation>
    <scope>NUCLEOTIDE SEQUENCE [LARGE SCALE GENOMIC DNA]</scope>
    <source>
        <strain evidence="2 3">DSM 22531</strain>
    </source>
</reference>
<gene>
    <name evidence="2" type="ORF">BKP45_07775</name>
</gene>
<accession>A0A1S2M826</accession>
<evidence type="ECO:0000313" key="2">
    <source>
        <dbReference type="EMBL" id="OIJ20898.1"/>
    </source>
</evidence>
<dbReference type="RefSeq" id="WP_071389167.1">
    <property type="nucleotide sequence ID" value="NZ_MLQS01000005.1"/>
</dbReference>
<comment type="caution">
    <text evidence="2">The sequence shown here is derived from an EMBL/GenBank/DDBJ whole genome shotgun (WGS) entry which is preliminary data.</text>
</comment>
<dbReference type="STRING" id="472963.BKP45_07775"/>
<organism evidence="2 3">
    <name type="scientific">Anaerobacillus alkalidiazotrophicus</name>
    <dbReference type="NCBI Taxonomy" id="472963"/>
    <lineage>
        <taxon>Bacteria</taxon>
        <taxon>Bacillati</taxon>
        <taxon>Bacillota</taxon>
        <taxon>Bacilli</taxon>
        <taxon>Bacillales</taxon>
        <taxon>Bacillaceae</taxon>
        <taxon>Anaerobacillus</taxon>
    </lineage>
</organism>
<name>A0A1S2M826_9BACI</name>
<protein>
    <submittedName>
        <fullName evidence="2">Uncharacterized protein</fullName>
    </submittedName>
</protein>
<feature type="transmembrane region" description="Helical" evidence="1">
    <location>
        <begin position="152"/>
        <end position="175"/>
    </location>
</feature>
<dbReference type="AlphaFoldDB" id="A0A1S2M826"/>
<keyword evidence="1" id="KW-1133">Transmembrane helix</keyword>
<dbReference type="EMBL" id="MLQS01000005">
    <property type="protein sequence ID" value="OIJ20898.1"/>
    <property type="molecule type" value="Genomic_DNA"/>
</dbReference>